<feature type="chain" id="PRO_5041215979" evidence="15">
    <location>
        <begin position="25"/>
        <end position="429"/>
    </location>
</feature>
<evidence type="ECO:0000256" key="1">
    <source>
        <dbReference type="ARBA" id="ARBA00022475"/>
    </source>
</evidence>
<keyword evidence="5" id="KW-0770">Synapse</keyword>
<proteinExistence type="inferred from homology"/>
<keyword evidence="8" id="KW-0628">Postsynaptic cell membrane</keyword>
<evidence type="ECO:0000259" key="16">
    <source>
        <dbReference type="Pfam" id="PF13908"/>
    </source>
</evidence>
<dbReference type="GO" id="GO:0032281">
    <property type="term" value="C:AMPA glutamate receptor complex"/>
    <property type="evidence" value="ECO:0007669"/>
    <property type="project" value="TreeGrafter"/>
</dbReference>
<comment type="function">
    <text evidence="11">Regulator of short-term neuronal synaptic plasticity in the dentate gyrus. Associates with AMPA receptors (ionotropic glutamate receptors) in synaptic spines and promotes AMPA receptor desensitization at excitatory synapses.</text>
</comment>
<dbReference type="AlphaFoldDB" id="A0AA47P8Q3"/>
<feature type="region of interest" description="Disordered" evidence="13">
    <location>
        <begin position="309"/>
        <end position="376"/>
    </location>
</feature>
<comment type="subcellular location">
    <subcellularLocation>
        <location evidence="10">Cell projection</location>
        <location evidence="10">Dendritic spine membrane</location>
        <topology evidence="10">Single-pass type I membrane protein</topology>
    </subcellularLocation>
</comment>
<evidence type="ECO:0000313" key="17">
    <source>
        <dbReference type="EMBL" id="KAK0150517.1"/>
    </source>
</evidence>
<comment type="similarity">
    <text evidence="12">Belongs to the shisa family. SHISA9 subfamily.</text>
</comment>
<evidence type="ECO:0000313" key="18">
    <source>
        <dbReference type="Proteomes" id="UP001174136"/>
    </source>
</evidence>
<protein>
    <submittedName>
        <fullName evidence="17">Protein shisa-9B</fullName>
    </submittedName>
</protein>
<keyword evidence="2 14" id="KW-0812">Transmembrane</keyword>
<evidence type="ECO:0000256" key="2">
    <source>
        <dbReference type="ARBA" id="ARBA00022692"/>
    </source>
</evidence>
<keyword evidence="18" id="KW-1185">Reference proteome</keyword>
<dbReference type="PANTHER" id="PTHR31774">
    <property type="entry name" value="PROTEIN SHISA-9-RELATED"/>
    <property type="match status" value="1"/>
</dbReference>
<name>A0AA47P8Q3_MERPO</name>
<dbReference type="InterPro" id="IPR026910">
    <property type="entry name" value="Shisa"/>
</dbReference>
<dbReference type="GO" id="GO:0032591">
    <property type="term" value="C:dendritic spine membrane"/>
    <property type="evidence" value="ECO:0007669"/>
    <property type="project" value="UniProtKB-SubCell"/>
</dbReference>
<dbReference type="Proteomes" id="UP001174136">
    <property type="component" value="Unassembled WGS sequence"/>
</dbReference>
<evidence type="ECO:0000256" key="13">
    <source>
        <dbReference type="SAM" id="MobiDB-lite"/>
    </source>
</evidence>
<dbReference type="GO" id="GO:0014069">
    <property type="term" value="C:postsynaptic density"/>
    <property type="evidence" value="ECO:0007669"/>
    <property type="project" value="TreeGrafter"/>
</dbReference>
<keyword evidence="3 15" id="KW-0732">Signal</keyword>
<gene>
    <name evidence="17" type="primary">shisa9b</name>
    <name evidence="17" type="ORF">N1851_008383</name>
</gene>
<evidence type="ECO:0000256" key="8">
    <source>
        <dbReference type="ARBA" id="ARBA00023257"/>
    </source>
</evidence>
<feature type="signal peptide" evidence="15">
    <location>
        <begin position="1"/>
        <end position="24"/>
    </location>
</feature>
<evidence type="ECO:0000256" key="9">
    <source>
        <dbReference type="ARBA" id="ARBA00023273"/>
    </source>
</evidence>
<feature type="transmembrane region" description="Helical" evidence="14">
    <location>
        <begin position="167"/>
        <end position="190"/>
    </location>
</feature>
<dbReference type="InterPro" id="IPR053891">
    <property type="entry name" value="Shisa_N"/>
</dbReference>
<evidence type="ECO:0000256" key="4">
    <source>
        <dbReference type="ARBA" id="ARBA00022989"/>
    </source>
</evidence>
<keyword evidence="9" id="KW-0966">Cell projection</keyword>
<keyword evidence="1" id="KW-1003">Cell membrane</keyword>
<feature type="compositionally biased region" description="Low complexity" evidence="13">
    <location>
        <begin position="360"/>
        <end position="372"/>
    </location>
</feature>
<evidence type="ECO:0000256" key="14">
    <source>
        <dbReference type="SAM" id="Phobius"/>
    </source>
</evidence>
<dbReference type="PANTHER" id="PTHR31774:SF1">
    <property type="entry name" value="PROTEIN SHISA-9"/>
    <property type="match status" value="1"/>
</dbReference>
<evidence type="ECO:0000256" key="12">
    <source>
        <dbReference type="ARBA" id="ARBA00038448"/>
    </source>
</evidence>
<evidence type="ECO:0000256" key="11">
    <source>
        <dbReference type="ARBA" id="ARBA00037492"/>
    </source>
</evidence>
<evidence type="ECO:0000256" key="10">
    <source>
        <dbReference type="ARBA" id="ARBA00029429"/>
    </source>
</evidence>
<dbReference type="GO" id="GO:0048172">
    <property type="term" value="P:regulation of short-term neuronal synaptic plasticity"/>
    <property type="evidence" value="ECO:0007669"/>
    <property type="project" value="TreeGrafter"/>
</dbReference>
<evidence type="ECO:0000256" key="7">
    <source>
        <dbReference type="ARBA" id="ARBA00023180"/>
    </source>
</evidence>
<keyword evidence="6 14" id="KW-0472">Membrane</keyword>
<comment type="caution">
    <text evidence="17">The sequence shown here is derived from an EMBL/GenBank/DDBJ whole genome shotgun (WGS) entry which is preliminary data.</text>
</comment>
<dbReference type="EMBL" id="JAOPHQ010001471">
    <property type="protein sequence ID" value="KAK0150517.1"/>
    <property type="molecule type" value="Genomic_DNA"/>
</dbReference>
<sequence length="429" mass="46318">MRGAEPPLLSYFLLKLFLCAAAAAHLSPNDDNDLIIESELNGSRTGGDSEDSDPDQRTEGTETPPPHTEDKCLGYYDVMGQWDPPFVCVTGSYLYCCGTCGFRFCCAFTTSRLDQTTCKNYDTPPWMMTGGPPQKTPKKAGAAGAAAAAGGDAAAAADGGGKVKTSVVVYVVCGLVAVLALAGVFTRLALEKTRRRPQRDHMQRVLAQVIRHPAPADPSDVMGLYGQHYENLATRTTVNHLQFNNVEPGSMLLAHPYPALAHIPSPYEEERPGSDLSSYATLKAVAEKSNETLYGNRHLLEMATKGNLPMVDLDEPEPSNPYSPLKRSSTNAAASTQNGHKSRSSKTHSSSSSLGAHYGTTTTTSSNISSPSAARPDVLKGWDGRYSGHRYAHTQKKHSHSAEKELHTIRYNVPPQPYFVTNSKTEVTV</sequence>
<dbReference type="GO" id="GO:0045211">
    <property type="term" value="C:postsynaptic membrane"/>
    <property type="evidence" value="ECO:0007669"/>
    <property type="project" value="TreeGrafter"/>
</dbReference>
<feature type="region of interest" description="Disordered" evidence="13">
    <location>
        <begin position="39"/>
        <end position="69"/>
    </location>
</feature>
<organism evidence="17 18">
    <name type="scientific">Merluccius polli</name>
    <name type="common">Benguela hake</name>
    <name type="synonym">Merluccius cadenati</name>
    <dbReference type="NCBI Taxonomy" id="89951"/>
    <lineage>
        <taxon>Eukaryota</taxon>
        <taxon>Metazoa</taxon>
        <taxon>Chordata</taxon>
        <taxon>Craniata</taxon>
        <taxon>Vertebrata</taxon>
        <taxon>Euteleostomi</taxon>
        <taxon>Actinopterygii</taxon>
        <taxon>Neopterygii</taxon>
        <taxon>Teleostei</taxon>
        <taxon>Neoteleostei</taxon>
        <taxon>Acanthomorphata</taxon>
        <taxon>Zeiogadaria</taxon>
        <taxon>Gadariae</taxon>
        <taxon>Gadiformes</taxon>
        <taxon>Gadoidei</taxon>
        <taxon>Merlucciidae</taxon>
        <taxon>Merluccius</taxon>
    </lineage>
</organism>
<keyword evidence="7" id="KW-0325">Glycoprotein</keyword>
<accession>A0AA47P8Q3</accession>
<evidence type="ECO:0000256" key="6">
    <source>
        <dbReference type="ARBA" id="ARBA00023136"/>
    </source>
</evidence>
<evidence type="ECO:0000256" key="3">
    <source>
        <dbReference type="ARBA" id="ARBA00022729"/>
    </source>
</evidence>
<feature type="domain" description="Shisa N-terminal" evidence="16">
    <location>
        <begin position="70"/>
        <end position="120"/>
    </location>
</feature>
<keyword evidence="4 14" id="KW-1133">Transmembrane helix</keyword>
<evidence type="ECO:0000256" key="15">
    <source>
        <dbReference type="SAM" id="SignalP"/>
    </source>
</evidence>
<reference evidence="17" key="1">
    <citation type="journal article" date="2023" name="Front. Mar. Sci.">
        <title>A new Merluccius polli reference genome to investigate the effects of global change in West African waters.</title>
        <authorList>
            <person name="Mateo J.L."/>
            <person name="Blanco-Fernandez C."/>
            <person name="Garcia-Vazquez E."/>
            <person name="Machado-Schiaffino G."/>
        </authorList>
    </citation>
    <scope>NUCLEOTIDE SEQUENCE</scope>
    <source>
        <strain evidence="17">C29</strain>
        <tissue evidence="17">Fin</tissue>
    </source>
</reference>
<feature type="compositionally biased region" description="Polar residues" evidence="13">
    <location>
        <begin position="320"/>
        <end position="339"/>
    </location>
</feature>
<dbReference type="Pfam" id="PF13908">
    <property type="entry name" value="Shisa_N"/>
    <property type="match status" value="1"/>
</dbReference>
<evidence type="ECO:0000256" key="5">
    <source>
        <dbReference type="ARBA" id="ARBA00023018"/>
    </source>
</evidence>